<dbReference type="AlphaFoldDB" id="A0A6C0FHB9"/>
<accession>A0A6C0FHB9</accession>
<protein>
    <submittedName>
        <fullName evidence="1">Uncharacterized protein</fullName>
    </submittedName>
</protein>
<dbReference type="EMBL" id="MN738838">
    <property type="protein sequence ID" value="QHT39020.1"/>
    <property type="molecule type" value="Genomic_DNA"/>
</dbReference>
<reference evidence="1" key="1">
    <citation type="journal article" date="2020" name="Nature">
        <title>Giant virus diversity and host interactions through global metagenomics.</title>
        <authorList>
            <person name="Schulz F."/>
            <person name="Roux S."/>
            <person name="Paez-Espino D."/>
            <person name="Jungbluth S."/>
            <person name="Walsh D.A."/>
            <person name="Denef V.J."/>
            <person name="McMahon K.D."/>
            <person name="Konstantinidis K.T."/>
            <person name="Eloe-Fadrosh E.A."/>
            <person name="Kyrpides N.C."/>
            <person name="Woyke T."/>
        </authorList>
    </citation>
    <scope>NUCLEOTIDE SEQUENCE</scope>
    <source>
        <strain evidence="1">GVMAG-S-ERX556126-94</strain>
    </source>
</reference>
<name>A0A6C0FHB9_9ZZZZ</name>
<evidence type="ECO:0000313" key="1">
    <source>
        <dbReference type="EMBL" id="QHT39020.1"/>
    </source>
</evidence>
<sequence>MEETKKYLWMNLCDQSIQDIYVYLNEKGKEIRGNTITDSSTESPYSVNSIYYNPDNVCKGRAVKYIRTIKNSLLKRN</sequence>
<organism evidence="1">
    <name type="scientific">viral metagenome</name>
    <dbReference type="NCBI Taxonomy" id="1070528"/>
    <lineage>
        <taxon>unclassified sequences</taxon>
        <taxon>metagenomes</taxon>
        <taxon>organismal metagenomes</taxon>
    </lineage>
</organism>
<proteinExistence type="predicted"/>